<sequence length="245" mass="25294">MAPRGRGRRGRGARHAPARRGRGGPGLTRSGGSRPRYAPPLRPLAWAALAGSLLLVDATTGSDAPPPAAQVRPRDARAAEADVPARSGPAAAPLPASDPVRVRIPVIGVDARLMRLELDEEGRLEPPPPNLPAFAGWYARGTPPGSPGTAVLTGHLDTPAGPAVFHRLGALTPGAGIAVERADGRTALFTVDAVEEYAKDRFPDDEVYGGSGGPELRLITCGGDWSGDTGYRANTVVYATLTGVA</sequence>
<dbReference type="Gene3D" id="2.40.260.10">
    <property type="entry name" value="Sortase"/>
    <property type="match status" value="1"/>
</dbReference>
<dbReference type="Proteomes" id="UP001614391">
    <property type="component" value="Unassembled WGS sequence"/>
</dbReference>
<dbReference type="InterPro" id="IPR042001">
    <property type="entry name" value="Sortase_F"/>
</dbReference>
<feature type="region of interest" description="Disordered" evidence="2">
    <location>
        <begin position="1"/>
        <end position="39"/>
    </location>
</feature>
<evidence type="ECO:0000256" key="2">
    <source>
        <dbReference type="SAM" id="MobiDB-lite"/>
    </source>
</evidence>
<feature type="compositionally biased region" description="Low complexity" evidence="2">
    <location>
        <begin position="27"/>
        <end position="36"/>
    </location>
</feature>
<dbReference type="EMBL" id="JBITYT010000007">
    <property type="protein sequence ID" value="MFI9121285.1"/>
    <property type="molecule type" value="Genomic_DNA"/>
</dbReference>
<dbReference type="SUPFAM" id="SSF63817">
    <property type="entry name" value="Sortase"/>
    <property type="match status" value="1"/>
</dbReference>
<proteinExistence type="predicted"/>
<evidence type="ECO:0000256" key="1">
    <source>
        <dbReference type="ARBA" id="ARBA00022801"/>
    </source>
</evidence>
<name>A0ABW8CUM4_STRBI</name>
<dbReference type="Pfam" id="PF04203">
    <property type="entry name" value="Sortase"/>
    <property type="match status" value="1"/>
</dbReference>
<evidence type="ECO:0000313" key="3">
    <source>
        <dbReference type="EMBL" id="MFI9121285.1"/>
    </source>
</evidence>
<evidence type="ECO:0000313" key="4">
    <source>
        <dbReference type="Proteomes" id="UP001614391"/>
    </source>
</evidence>
<organism evidence="3 4">
    <name type="scientific">Streptomyces bikiniensis</name>
    <dbReference type="NCBI Taxonomy" id="1896"/>
    <lineage>
        <taxon>Bacteria</taxon>
        <taxon>Bacillati</taxon>
        <taxon>Actinomycetota</taxon>
        <taxon>Actinomycetes</taxon>
        <taxon>Kitasatosporales</taxon>
        <taxon>Streptomycetaceae</taxon>
        <taxon>Streptomyces</taxon>
    </lineage>
</organism>
<feature type="compositionally biased region" description="Basic residues" evidence="2">
    <location>
        <begin position="1"/>
        <end position="22"/>
    </location>
</feature>
<dbReference type="InterPro" id="IPR005754">
    <property type="entry name" value="Sortase"/>
</dbReference>
<feature type="region of interest" description="Disordered" evidence="2">
    <location>
        <begin position="60"/>
        <end position="94"/>
    </location>
</feature>
<dbReference type="RefSeq" id="WP_399616041.1">
    <property type="nucleotide sequence ID" value="NZ_JBITYT010000007.1"/>
</dbReference>
<keyword evidence="1" id="KW-0378">Hydrolase</keyword>
<dbReference type="NCBIfam" id="NF033748">
    <property type="entry name" value="class_F_sortase"/>
    <property type="match status" value="1"/>
</dbReference>
<gene>
    <name evidence="3" type="ORF">ACIGW0_18060</name>
</gene>
<protein>
    <submittedName>
        <fullName evidence="3">Class F sortase</fullName>
    </submittedName>
</protein>
<accession>A0ABW8CUM4</accession>
<dbReference type="InterPro" id="IPR023365">
    <property type="entry name" value="Sortase_dom-sf"/>
</dbReference>
<reference evidence="3 4" key="1">
    <citation type="submission" date="2024-10" db="EMBL/GenBank/DDBJ databases">
        <title>The Natural Products Discovery Center: Release of the First 8490 Sequenced Strains for Exploring Actinobacteria Biosynthetic Diversity.</title>
        <authorList>
            <person name="Kalkreuter E."/>
            <person name="Kautsar S.A."/>
            <person name="Yang D."/>
            <person name="Bader C.D."/>
            <person name="Teijaro C.N."/>
            <person name="Fluegel L."/>
            <person name="Davis C.M."/>
            <person name="Simpson J.R."/>
            <person name="Lauterbach L."/>
            <person name="Steele A.D."/>
            <person name="Gui C."/>
            <person name="Meng S."/>
            <person name="Li G."/>
            <person name="Viehrig K."/>
            <person name="Ye F."/>
            <person name="Su P."/>
            <person name="Kiefer A.F."/>
            <person name="Nichols A."/>
            <person name="Cepeda A.J."/>
            <person name="Yan W."/>
            <person name="Fan B."/>
            <person name="Jiang Y."/>
            <person name="Adhikari A."/>
            <person name="Zheng C.-J."/>
            <person name="Schuster L."/>
            <person name="Cowan T.M."/>
            <person name="Smanski M.J."/>
            <person name="Chevrette M.G."/>
            <person name="De Carvalho L.P.S."/>
            <person name="Shen B."/>
        </authorList>
    </citation>
    <scope>NUCLEOTIDE SEQUENCE [LARGE SCALE GENOMIC DNA]</scope>
    <source>
        <strain evidence="3 4">NPDC053346</strain>
    </source>
</reference>
<keyword evidence="4" id="KW-1185">Reference proteome</keyword>
<dbReference type="CDD" id="cd05829">
    <property type="entry name" value="Sortase_F"/>
    <property type="match status" value="1"/>
</dbReference>
<comment type="caution">
    <text evidence="3">The sequence shown here is derived from an EMBL/GenBank/DDBJ whole genome shotgun (WGS) entry which is preliminary data.</text>
</comment>